<feature type="modified residue" description="4-aspartylphosphate" evidence="2">
    <location>
        <position position="58"/>
    </location>
</feature>
<dbReference type="InterPro" id="IPR050595">
    <property type="entry name" value="Bact_response_regulator"/>
</dbReference>
<dbReference type="AlphaFoldDB" id="A0A0K1EP56"/>
<dbReference type="PATRIC" id="fig|52.7.peg.7289"/>
<dbReference type="EMBL" id="CP012159">
    <property type="protein sequence ID" value="AKT42408.1"/>
    <property type="molecule type" value="Genomic_DNA"/>
</dbReference>
<dbReference type="Pfam" id="PF00072">
    <property type="entry name" value="Response_reg"/>
    <property type="match status" value="1"/>
</dbReference>
<gene>
    <name evidence="5" type="primary">cheY</name>
    <name evidence="5" type="ORF">CMC5_066340</name>
</gene>
<dbReference type="Proteomes" id="UP000067626">
    <property type="component" value="Chromosome"/>
</dbReference>
<evidence type="ECO:0000313" key="5">
    <source>
        <dbReference type="EMBL" id="AKT42408.1"/>
    </source>
</evidence>
<name>A0A0K1EP56_CHOCO</name>
<dbReference type="PANTHER" id="PTHR44591:SF3">
    <property type="entry name" value="RESPONSE REGULATORY DOMAIN-CONTAINING PROTEIN"/>
    <property type="match status" value="1"/>
</dbReference>
<proteinExistence type="predicted"/>
<dbReference type="SUPFAM" id="SSF52172">
    <property type="entry name" value="CheY-like"/>
    <property type="match status" value="1"/>
</dbReference>
<dbReference type="Gene3D" id="3.40.50.2300">
    <property type="match status" value="1"/>
</dbReference>
<protein>
    <submittedName>
        <fullName evidence="5">Chemotaxis protein CheY</fullName>
    </submittedName>
</protein>
<dbReference type="OrthoDB" id="9786548at2"/>
<dbReference type="STRING" id="52.CMC5_066340"/>
<evidence type="ECO:0000256" key="2">
    <source>
        <dbReference type="PROSITE-ProRule" id="PRU00169"/>
    </source>
</evidence>
<evidence type="ECO:0000313" key="6">
    <source>
        <dbReference type="Proteomes" id="UP000067626"/>
    </source>
</evidence>
<dbReference type="RefSeq" id="WP_082362994.1">
    <property type="nucleotide sequence ID" value="NZ_CP012159.1"/>
</dbReference>
<reference evidence="5 6" key="1">
    <citation type="submission" date="2015-07" db="EMBL/GenBank/DDBJ databases">
        <title>Genome analysis of myxobacterium Chondromyces crocatus Cm c5 reveals a high potential for natural compound synthesis and the genetic basis for the loss of fruiting body formation.</title>
        <authorList>
            <person name="Zaburannyi N."/>
            <person name="Bunk B."/>
            <person name="Maier J."/>
            <person name="Overmann J."/>
            <person name="Mueller R."/>
        </authorList>
    </citation>
    <scope>NUCLEOTIDE SEQUENCE [LARGE SCALE GENOMIC DNA]</scope>
    <source>
        <strain evidence="5 6">Cm c5</strain>
    </source>
</reference>
<sequence>MTRILIVEDSAAMRVYVRSALEDPEMSLPDDVEVTEAANGLSALRLLPRGRFDLVITDINMPDINGLELIRFVRQSPRYEHIGVLIISTQASERDIERGLALGADGFLPKPFTPEALREAVTASLTRRAEAPRGDDDVLLDRDEVQG</sequence>
<feature type="compositionally biased region" description="Basic and acidic residues" evidence="3">
    <location>
        <begin position="127"/>
        <end position="147"/>
    </location>
</feature>
<dbReference type="PROSITE" id="PS50110">
    <property type="entry name" value="RESPONSE_REGULATORY"/>
    <property type="match status" value="1"/>
</dbReference>
<dbReference type="KEGG" id="ccro:CMC5_066340"/>
<keyword evidence="1 2" id="KW-0597">Phosphoprotein</keyword>
<feature type="domain" description="Response regulatory" evidence="4">
    <location>
        <begin position="3"/>
        <end position="125"/>
    </location>
</feature>
<evidence type="ECO:0000256" key="1">
    <source>
        <dbReference type="ARBA" id="ARBA00022553"/>
    </source>
</evidence>
<dbReference type="InterPro" id="IPR011006">
    <property type="entry name" value="CheY-like_superfamily"/>
</dbReference>
<dbReference type="GO" id="GO:0000160">
    <property type="term" value="P:phosphorelay signal transduction system"/>
    <property type="evidence" value="ECO:0007669"/>
    <property type="project" value="InterPro"/>
</dbReference>
<dbReference type="InterPro" id="IPR001789">
    <property type="entry name" value="Sig_transdc_resp-reg_receiver"/>
</dbReference>
<evidence type="ECO:0000259" key="4">
    <source>
        <dbReference type="PROSITE" id="PS50110"/>
    </source>
</evidence>
<evidence type="ECO:0000256" key="3">
    <source>
        <dbReference type="SAM" id="MobiDB-lite"/>
    </source>
</evidence>
<organism evidence="5 6">
    <name type="scientific">Chondromyces crocatus</name>
    <dbReference type="NCBI Taxonomy" id="52"/>
    <lineage>
        <taxon>Bacteria</taxon>
        <taxon>Pseudomonadati</taxon>
        <taxon>Myxococcota</taxon>
        <taxon>Polyangia</taxon>
        <taxon>Polyangiales</taxon>
        <taxon>Polyangiaceae</taxon>
        <taxon>Chondromyces</taxon>
    </lineage>
</organism>
<dbReference type="SMART" id="SM00448">
    <property type="entry name" value="REC"/>
    <property type="match status" value="1"/>
</dbReference>
<feature type="region of interest" description="Disordered" evidence="3">
    <location>
        <begin position="126"/>
        <end position="147"/>
    </location>
</feature>
<keyword evidence="6" id="KW-1185">Reference proteome</keyword>
<accession>A0A0K1EP56</accession>
<dbReference type="PANTHER" id="PTHR44591">
    <property type="entry name" value="STRESS RESPONSE REGULATOR PROTEIN 1"/>
    <property type="match status" value="1"/>
</dbReference>